<dbReference type="InterPro" id="IPR050194">
    <property type="entry name" value="Glycosyltransferase_grp1"/>
</dbReference>
<dbReference type="Proteomes" id="UP000002007">
    <property type="component" value="Chromosome"/>
</dbReference>
<accession>A9WMW2</accession>
<evidence type="ECO:0000256" key="3">
    <source>
        <dbReference type="ARBA" id="ARBA00022679"/>
    </source>
</evidence>
<keyword evidence="2 6" id="KW-0328">Glycosyltransferase</keyword>
<keyword evidence="3 6" id="KW-0808">Transferase</keyword>
<evidence type="ECO:0000256" key="2">
    <source>
        <dbReference type="ARBA" id="ARBA00022676"/>
    </source>
</evidence>
<evidence type="ECO:0000259" key="5">
    <source>
        <dbReference type="Pfam" id="PF13439"/>
    </source>
</evidence>
<dbReference type="Pfam" id="PF13439">
    <property type="entry name" value="Glyco_transf_4"/>
    <property type="match status" value="1"/>
</dbReference>
<dbReference type="RefSeq" id="WP_012245118.1">
    <property type="nucleotide sequence ID" value="NC_010168.1"/>
</dbReference>
<dbReference type="GO" id="GO:0016757">
    <property type="term" value="F:glycosyltransferase activity"/>
    <property type="evidence" value="ECO:0007669"/>
    <property type="project" value="UniProtKB-KW"/>
</dbReference>
<dbReference type="eggNOG" id="COG0438">
    <property type="taxonomic scope" value="Bacteria"/>
</dbReference>
<keyword evidence="7" id="KW-1185">Reference proteome</keyword>
<sequence>MHVLMLSLHTSPLAQPGSGDAGGMNVYVRQLAIHLADAGATVDIVTVGEGTDVELVPGVQVRHLSVGAAVNKEHLPFRLREVIGQLLATEGRQADVIHSHYWISGMAGLELAKSWHVPLVHSMHTMAKVKNKHRTDDQPTEPSRRATGEELIVRHAERLIANTDAEAAELAQHYGGCADRIAVVPPGVDLEVFRPDPRPGRDSALRLVFAGRLQQLKGPHVLLAALAELRTRRPALKINLTVIGSRSGAQDYDLSTMATELGLDDAVEFRAPMPPEELAQWFLAADAVAMPSSSESFGLVALEAQACGTPVLATDVGGLSKAVLDGVTGFLVPSLKPADWAAALERIADVGQPGRDAMGAAGVRHAQEHSWTRTAKEISALYAEAILQKRQRKSTELR</sequence>
<reference evidence="7" key="1">
    <citation type="journal article" date="2008" name="J. Bacteriol.">
        <title>Genome sequence of the fish pathogen Renibacterium salmoninarum suggests reductive evolution away from an environmental Arthrobacter ancestor.</title>
        <authorList>
            <person name="Wiens G.D."/>
            <person name="Rockey D.D."/>
            <person name="Wu Z."/>
            <person name="Chang J."/>
            <person name="Levy R."/>
            <person name="Crane S."/>
            <person name="Chen D.S."/>
            <person name="Capri G.R."/>
            <person name="Burnett J.R."/>
            <person name="Sudheesh P.S."/>
            <person name="Schipma M.J."/>
            <person name="Burd H."/>
            <person name="Bhattacharyya A."/>
            <person name="Rhodes L.D."/>
            <person name="Kaul R."/>
            <person name="Strom M.S."/>
        </authorList>
    </citation>
    <scope>NUCLEOTIDE SEQUENCE [LARGE SCALE GENOMIC DNA]</scope>
    <source>
        <strain evidence="7">ATCC 33209 / DSM 20767 / JCM 11484 / NBRC 15589 / NCIMB 2235</strain>
    </source>
</reference>
<dbReference type="STRING" id="288705.RSal33209_1709"/>
<dbReference type="InterPro" id="IPR001296">
    <property type="entry name" value="Glyco_trans_1"/>
</dbReference>
<gene>
    <name evidence="6" type="ordered locus">RSal33209_1709</name>
</gene>
<dbReference type="PANTHER" id="PTHR45947">
    <property type="entry name" value="SULFOQUINOVOSYL TRANSFERASE SQD2"/>
    <property type="match status" value="1"/>
</dbReference>
<dbReference type="Pfam" id="PF00534">
    <property type="entry name" value="Glycos_transf_1"/>
    <property type="match status" value="1"/>
</dbReference>
<dbReference type="CAZy" id="GT4">
    <property type="family name" value="Glycosyltransferase Family 4"/>
</dbReference>
<feature type="domain" description="Glycosyl transferase family 1" evidence="4">
    <location>
        <begin position="206"/>
        <end position="349"/>
    </location>
</feature>
<dbReference type="KEGG" id="rsa:RSal33209_1709"/>
<dbReference type="AlphaFoldDB" id="A9WMW2"/>
<dbReference type="EMBL" id="CP000910">
    <property type="protein sequence ID" value="ABY23445.1"/>
    <property type="molecule type" value="Genomic_DNA"/>
</dbReference>
<dbReference type="HOGENOM" id="CLU_009583_2_3_11"/>
<evidence type="ECO:0000256" key="1">
    <source>
        <dbReference type="ARBA" id="ARBA00021292"/>
    </source>
</evidence>
<feature type="domain" description="Glycosyltransferase subfamily 4-like N-terminal" evidence="5">
    <location>
        <begin position="22"/>
        <end position="191"/>
    </location>
</feature>
<dbReference type="SUPFAM" id="SSF53756">
    <property type="entry name" value="UDP-Glycosyltransferase/glycogen phosphorylase"/>
    <property type="match status" value="1"/>
</dbReference>
<dbReference type="PANTHER" id="PTHR45947:SF3">
    <property type="entry name" value="SULFOQUINOVOSYL TRANSFERASE SQD2"/>
    <property type="match status" value="1"/>
</dbReference>
<evidence type="ECO:0000313" key="6">
    <source>
        <dbReference type="EMBL" id="ABY23445.1"/>
    </source>
</evidence>
<evidence type="ECO:0000313" key="7">
    <source>
        <dbReference type="Proteomes" id="UP000002007"/>
    </source>
</evidence>
<dbReference type="GO" id="GO:1901137">
    <property type="term" value="P:carbohydrate derivative biosynthetic process"/>
    <property type="evidence" value="ECO:0007669"/>
    <property type="project" value="UniProtKB-ARBA"/>
</dbReference>
<proteinExistence type="predicted"/>
<name>A9WMW2_RENSM</name>
<dbReference type="InterPro" id="IPR028098">
    <property type="entry name" value="Glyco_trans_4-like_N"/>
</dbReference>
<evidence type="ECO:0000259" key="4">
    <source>
        <dbReference type="Pfam" id="PF00534"/>
    </source>
</evidence>
<organism evidence="6 7">
    <name type="scientific">Renibacterium salmoninarum (strain ATCC 33209 / DSM 20767 / JCM 11484 / NBRC 15589 / NCIMB 2235)</name>
    <dbReference type="NCBI Taxonomy" id="288705"/>
    <lineage>
        <taxon>Bacteria</taxon>
        <taxon>Bacillati</taxon>
        <taxon>Actinomycetota</taxon>
        <taxon>Actinomycetes</taxon>
        <taxon>Micrococcales</taxon>
        <taxon>Micrococcaceae</taxon>
        <taxon>Renibacterium</taxon>
    </lineage>
</organism>
<protein>
    <recommendedName>
        <fullName evidence="1">D-inositol 3-phosphate glycosyltransferase</fullName>
    </recommendedName>
</protein>
<dbReference type="Gene3D" id="3.40.50.2000">
    <property type="entry name" value="Glycogen Phosphorylase B"/>
    <property type="match status" value="2"/>
</dbReference>